<dbReference type="GO" id="GO:0043005">
    <property type="term" value="C:neuron projection"/>
    <property type="evidence" value="ECO:0007669"/>
    <property type="project" value="TreeGrafter"/>
</dbReference>
<dbReference type="GO" id="GO:0006887">
    <property type="term" value="P:exocytosis"/>
    <property type="evidence" value="ECO:0007669"/>
    <property type="project" value="TreeGrafter"/>
</dbReference>
<reference evidence="9" key="1">
    <citation type="submission" date="2025-08" db="UniProtKB">
        <authorList>
            <consortium name="Ensembl"/>
        </authorList>
    </citation>
    <scope>IDENTIFICATION</scope>
</reference>
<dbReference type="GO" id="GO:0031267">
    <property type="term" value="F:small GTPase binding"/>
    <property type="evidence" value="ECO:0007669"/>
    <property type="project" value="InterPro"/>
</dbReference>
<dbReference type="FunFam" id="3.30.40.10:FF:000182">
    <property type="entry name" value="rabphilin-3A isoform X1"/>
    <property type="match status" value="1"/>
</dbReference>
<dbReference type="Gene3D" id="3.30.40.10">
    <property type="entry name" value="Zinc/RING finger domain, C3HC4 (zinc finger)"/>
    <property type="match status" value="1"/>
</dbReference>
<comment type="subcellular location">
    <subcellularLocation>
        <location evidence="1">Cytoplasmic vesicle</location>
        <location evidence="1">Secretory vesicle membrane</location>
    </subcellularLocation>
</comment>
<evidence type="ECO:0000256" key="2">
    <source>
        <dbReference type="ARBA" id="ARBA00022723"/>
    </source>
</evidence>
<organism evidence="9 10">
    <name type="scientific">Gadus morhua</name>
    <name type="common">Atlantic cod</name>
    <dbReference type="NCBI Taxonomy" id="8049"/>
    <lineage>
        <taxon>Eukaryota</taxon>
        <taxon>Metazoa</taxon>
        <taxon>Chordata</taxon>
        <taxon>Craniata</taxon>
        <taxon>Vertebrata</taxon>
        <taxon>Euteleostomi</taxon>
        <taxon>Actinopterygii</taxon>
        <taxon>Neopterygii</taxon>
        <taxon>Teleostei</taxon>
        <taxon>Neoteleostei</taxon>
        <taxon>Acanthomorphata</taxon>
        <taxon>Zeiogadaria</taxon>
        <taxon>Gadariae</taxon>
        <taxon>Gadiformes</taxon>
        <taxon>Gadoidei</taxon>
        <taxon>Gadidae</taxon>
        <taxon>Gadus</taxon>
    </lineage>
</organism>
<dbReference type="AlphaFoldDB" id="A0A8C4Z031"/>
<accession>A0A8C4Z031</accession>
<reference evidence="9" key="2">
    <citation type="submission" date="2025-09" db="UniProtKB">
        <authorList>
            <consortium name="Ensembl"/>
        </authorList>
    </citation>
    <scope>IDENTIFICATION</scope>
</reference>
<dbReference type="InterPro" id="IPR043566">
    <property type="entry name" value="Rabphilin/DOC2/Noc2"/>
</dbReference>
<evidence type="ECO:0000313" key="10">
    <source>
        <dbReference type="Proteomes" id="UP000694546"/>
    </source>
</evidence>
<dbReference type="PANTHER" id="PTHR45729">
    <property type="entry name" value="RABPHILIN, ISOFORM A"/>
    <property type="match status" value="1"/>
</dbReference>
<dbReference type="PANTHER" id="PTHR45729:SF3">
    <property type="entry name" value="RABPHILIN-3A"/>
    <property type="match status" value="1"/>
</dbReference>
<evidence type="ECO:0000256" key="3">
    <source>
        <dbReference type="ARBA" id="ARBA00022771"/>
    </source>
</evidence>
<dbReference type="GO" id="GO:0017158">
    <property type="term" value="P:regulation of calcium ion-dependent exocytosis"/>
    <property type="evidence" value="ECO:0007669"/>
    <property type="project" value="TreeGrafter"/>
</dbReference>
<evidence type="ECO:0000256" key="4">
    <source>
        <dbReference type="ARBA" id="ARBA00022833"/>
    </source>
</evidence>
<proteinExistence type="predicted"/>
<dbReference type="GO" id="GO:0045211">
    <property type="term" value="C:postsynaptic membrane"/>
    <property type="evidence" value="ECO:0007669"/>
    <property type="project" value="TreeGrafter"/>
</dbReference>
<evidence type="ECO:0000259" key="7">
    <source>
        <dbReference type="PROSITE" id="PS50178"/>
    </source>
</evidence>
<protein>
    <submittedName>
        <fullName evidence="9">Uncharacterized protein</fullName>
    </submittedName>
</protein>
<sequence>GWLLRANWTSQPGQGATPDLTDEEKEIINNVIARAEKMEAMEQERIGRLVNRLDDMKKTACGDGVSRCLLCGEQLGSPGVSSVVCEDCKKHMCTKCGTQADSRPRSVWLCKICKEQREVWKRSGAWFFKGFPKQFLPSPMPISKPKEPKEGKQPRTGGYPPVALKPSEVRMSAGGVGGPAQDSPVMMKKAMTVQSSRPQPAAAMAQPGESRQPGLRPLERQPQTHYAMCQYS</sequence>
<dbReference type="GO" id="GO:0061669">
    <property type="term" value="P:spontaneous neurotransmitter secretion"/>
    <property type="evidence" value="ECO:0007669"/>
    <property type="project" value="TreeGrafter"/>
</dbReference>
<dbReference type="Ensembl" id="ENSGMOT00000002739.2">
    <property type="protein sequence ID" value="ENSGMOP00000002654.2"/>
    <property type="gene ID" value="ENSGMOG00000002495.2"/>
</dbReference>
<evidence type="ECO:0000256" key="5">
    <source>
        <dbReference type="PROSITE-ProRule" id="PRU00091"/>
    </source>
</evidence>
<dbReference type="InterPro" id="IPR017455">
    <property type="entry name" value="Znf_FYVE-rel"/>
</dbReference>
<dbReference type="GO" id="GO:0006886">
    <property type="term" value="P:intracellular protein transport"/>
    <property type="evidence" value="ECO:0007669"/>
    <property type="project" value="InterPro"/>
</dbReference>
<dbReference type="InterPro" id="IPR011011">
    <property type="entry name" value="Znf_FYVE_PHD"/>
</dbReference>
<name>A0A8C4Z031_GADMO</name>
<dbReference type="GO" id="GO:0098850">
    <property type="term" value="C:extrinsic component of synaptic vesicle membrane"/>
    <property type="evidence" value="ECO:0007669"/>
    <property type="project" value="TreeGrafter"/>
</dbReference>
<keyword evidence="10" id="KW-1185">Reference proteome</keyword>
<keyword evidence="2" id="KW-0479">Metal-binding</keyword>
<keyword evidence="4" id="KW-0862">Zinc</keyword>
<dbReference type="SUPFAM" id="SSF57903">
    <property type="entry name" value="FYVE/PHD zinc finger"/>
    <property type="match status" value="1"/>
</dbReference>
<evidence type="ECO:0000313" key="9">
    <source>
        <dbReference type="Ensembl" id="ENSGMOP00000002654.2"/>
    </source>
</evidence>
<feature type="compositionally biased region" description="Basic and acidic residues" evidence="6">
    <location>
        <begin position="144"/>
        <end position="153"/>
    </location>
</feature>
<dbReference type="PROSITE" id="PS50178">
    <property type="entry name" value="ZF_FYVE"/>
    <property type="match status" value="1"/>
</dbReference>
<dbReference type="InterPro" id="IPR041282">
    <property type="entry name" value="FYVE_2"/>
</dbReference>
<dbReference type="Pfam" id="PF02318">
    <property type="entry name" value="FYVE_2"/>
    <property type="match status" value="1"/>
</dbReference>
<feature type="domain" description="RabBD" evidence="8">
    <location>
        <begin position="14"/>
        <end position="130"/>
    </location>
</feature>
<dbReference type="Proteomes" id="UP000694546">
    <property type="component" value="Chromosome 11"/>
</dbReference>
<feature type="domain" description="FYVE-type" evidence="7">
    <location>
        <begin position="62"/>
        <end position="118"/>
    </location>
</feature>
<evidence type="ECO:0000256" key="6">
    <source>
        <dbReference type="SAM" id="MobiDB-lite"/>
    </source>
</evidence>
<keyword evidence="3 5" id="KW-0863">Zinc-finger</keyword>
<feature type="region of interest" description="Disordered" evidence="6">
    <location>
        <begin position="138"/>
        <end position="232"/>
    </location>
</feature>
<dbReference type="PROSITE" id="PS50916">
    <property type="entry name" value="RABBD"/>
    <property type="match status" value="1"/>
</dbReference>
<dbReference type="GeneTree" id="ENSGT00940000157468"/>
<evidence type="ECO:0000256" key="1">
    <source>
        <dbReference type="ARBA" id="ARBA00004250"/>
    </source>
</evidence>
<dbReference type="InterPro" id="IPR013083">
    <property type="entry name" value="Znf_RING/FYVE/PHD"/>
</dbReference>
<evidence type="ECO:0000259" key="8">
    <source>
        <dbReference type="PROSITE" id="PS50916"/>
    </source>
</evidence>
<dbReference type="InterPro" id="IPR010911">
    <property type="entry name" value="Rab_BD"/>
</dbReference>
<dbReference type="GO" id="GO:0008270">
    <property type="term" value="F:zinc ion binding"/>
    <property type="evidence" value="ECO:0007669"/>
    <property type="project" value="UniProtKB-KW"/>
</dbReference>